<protein>
    <submittedName>
        <fullName evidence="1">Uncharacterized protein</fullName>
    </submittedName>
</protein>
<gene>
    <name evidence="1" type="ORF">FVE85_5151</name>
</gene>
<name>A0A5J4Z1R5_PORPP</name>
<accession>A0A5J4Z1R5</accession>
<proteinExistence type="predicted"/>
<dbReference type="OrthoDB" id="5242358at2759"/>
<comment type="caution">
    <text evidence="1">The sequence shown here is derived from an EMBL/GenBank/DDBJ whole genome shotgun (WGS) entry which is preliminary data.</text>
</comment>
<sequence length="156" mass="17503">MHNLRRLNHPLYGLQESGTYWYSSLKAQLQNNGFRPTVLDSAFLRHETNEGVADTVVDDIITCGLTHVMETEAKCAEKFKNKLRVGSPLTISGTLYCQRVESMLISQNTYIKNMSAGRKGGLFQELRGQLSYVAHAVHTDCLATASLSSRFTKKQF</sequence>
<keyword evidence="2" id="KW-1185">Reference proteome</keyword>
<dbReference type="Proteomes" id="UP000324585">
    <property type="component" value="Unassembled WGS sequence"/>
</dbReference>
<organism evidence="1 2">
    <name type="scientific">Porphyridium purpureum</name>
    <name type="common">Red alga</name>
    <name type="synonym">Porphyridium cruentum</name>
    <dbReference type="NCBI Taxonomy" id="35688"/>
    <lineage>
        <taxon>Eukaryota</taxon>
        <taxon>Rhodophyta</taxon>
        <taxon>Bangiophyceae</taxon>
        <taxon>Porphyridiales</taxon>
        <taxon>Porphyridiaceae</taxon>
        <taxon>Porphyridium</taxon>
    </lineage>
</organism>
<dbReference type="AlphaFoldDB" id="A0A5J4Z1R5"/>
<dbReference type="EMBL" id="VRMN01000001">
    <property type="protein sequence ID" value="KAA8497566.1"/>
    <property type="molecule type" value="Genomic_DNA"/>
</dbReference>
<evidence type="ECO:0000313" key="2">
    <source>
        <dbReference type="Proteomes" id="UP000324585"/>
    </source>
</evidence>
<reference evidence="2" key="1">
    <citation type="journal article" date="2019" name="Nat. Commun.">
        <title>Expansion of phycobilisome linker gene families in mesophilic red algae.</title>
        <authorList>
            <person name="Lee J."/>
            <person name="Kim D."/>
            <person name="Bhattacharya D."/>
            <person name="Yoon H.S."/>
        </authorList>
    </citation>
    <scope>NUCLEOTIDE SEQUENCE [LARGE SCALE GENOMIC DNA]</scope>
    <source>
        <strain evidence="2">CCMP 1328</strain>
    </source>
</reference>
<evidence type="ECO:0000313" key="1">
    <source>
        <dbReference type="EMBL" id="KAA8497566.1"/>
    </source>
</evidence>